<evidence type="ECO:0000256" key="12">
    <source>
        <dbReference type="ARBA" id="ARBA00030212"/>
    </source>
</evidence>
<evidence type="ECO:0000256" key="9">
    <source>
        <dbReference type="ARBA" id="ARBA00022989"/>
    </source>
</evidence>
<evidence type="ECO:0000256" key="2">
    <source>
        <dbReference type="ARBA" id="ARBA00007260"/>
    </source>
</evidence>
<keyword evidence="9 14" id="KW-1133">Transmembrane helix</keyword>
<evidence type="ECO:0000256" key="7">
    <source>
        <dbReference type="ARBA" id="ARBA00022792"/>
    </source>
</evidence>
<evidence type="ECO:0000256" key="5">
    <source>
        <dbReference type="ARBA" id="ARBA00022660"/>
    </source>
</evidence>
<comment type="subcellular location">
    <subcellularLocation>
        <location evidence="1">Mitochondrion inner membrane</location>
        <topology evidence="1">Single-pass membrane protein</topology>
    </subcellularLocation>
</comment>
<dbReference type="GO" id="GO:0005743">
    <property type="term" value="C:mitochondrial inner membrane"/>
    <property type="evidence" value="ECO:0007669"/>
    <property type="project" value="UniProtKB-SubCell"/>
</dbReference>
<comment type="similarity">
    <text evidence="2">Belongs to the complex I NDUFB4 subunit family.</text>
</comment>
<keyword evidence="7" id="KW-0999">Mitochondrion inner membrane</keyword>
<keyword evidence="4" id="KW-0813">Transport</keyword>
<evidence type="ECO:0000256" key="4">
    <source>
        <dbReference type="ARBA" id="ARBA00022448"/>
    </source>
</evidence>
<accession>A0A921YZD9</accession>
<dbReference type="InterPro" id="IPR009866">
    <property type="entry name" value="NADH_UbQ_OxRdtase_NDUFB4_su"/>
</dbReference>
<keyword evidence="16" id="KW-1185">Reference proteome</keyword>
<gene>
    <name evidence="15" type="ORF">O3G_MSEX005237</name>
</gene>
<evidence type="ECO:0000256" key="11">
    <source>
        <dbReference type="ARBA" id="ARBA00023136"/>
    </source>
</evidence>
<evidence type="ECO:0000256" key="3">
    <source>
        <dbReference type="ARBA" id="ARBA00018681"/>
    </source>
</evidence>
<name>A0A921YZD9_MANSE</name>
<dbReference type="OrthoDB" id="5818798at2759"/>
<reference evidence="15" key="1">
    <citation type="journal article" date="2016" name="Insect Biochem. Mol. Biol.">
        <title>Multifaceted biological insights from a draft genome sequence of the tobacco hornworm moth, Manduca sexta.</title>
        <authorList>
            <person name="Kanost M.R."/>
            <person name="Arrese E.L."/>
            <person name="Cao X."/>
            <person name="Chen Y.R."/>
            <person name="Chellapilla S."/>
            <person name="Goldsmith M.R."/>
            <person name="Grosse-Wilde E."/>
            <person name="Heckel D.G."/>
            <person name="Herndon N."/>
            <person name="Jiang H."/>
            <person name="Papanicolaou A."/>
            <person name="Qu J."/>
            <person name="Soulages J.L."/>
            <person name="Vogel H."/>
            <person name="Walters J."/>
            <person name="Waterhouse R.M."/>
            <person name="Ahn S.J."/>
            <person name="Almeida F.C."/>
            <person name="An C."/>
            <person name="Aqrawi P."/>
            <person name="Bretschneider A."/>
            <person name="Bryant W.B."/>
            <person name="Bucks S."/>
            <person name="Chao H."/>
            <person name="Chevignon G."/>
            <person name="Christen J.M."/>
            <person name="Clarke D.F."/>
            <person name="Dittmer N.T."/>
            <person name="Ferguson L.C.F."/>
            <person name="Garavelou S."/>
            <person name="Gordon K.H.J."/>
            <person name="Gunaratna R.T."/>
            <person name="Han Y."/>
            <person name="Hauser F."/>
            <person name="He Y."/>
            <person name="Heidel-Fischer H."/>
            <person name="Hirsh A."/>
            <person name="Hu Y."/>
            <person name="Jiang H."/>
            <person name="Kalra D."/>
            <person name="Klinner C."/>
            <person name="Konig C."/>
            <person name="Kovar C."/>
            <person name="Kroll A.R."/>
            <person name="Kuwar S.S."/>
            <person name="Lee S.L."/>
            <person name="Lehman R."/>
            <person name="Li K."/>
            <person name="Li Z."/>
            <person name="Liang H."/>
            <person name="Lovelace S."/>
            <person name="Lu Z."/>
            <person name="Mansfield J.H."/>
            <person name="McCulloch K.J."/>
            <person name="Mathew T."/>
            <person name="Morton B."/>
            <person name="Muzny D.M."/>
            <person name="Neunemann D."/>
            <person name="Ongeri F."/>
            <person name="Pauchet Y."/>
            <person name="Pu L.L."/>
            <person name="Pyrousis I."/>
            <person name="Rao X.J."/>
            <person name="Redding A."/>
            <person name="Roesel C."/>
            <person name="Sanchez-Gracia A."/>
            <person name="Schaack S."/>
            <person name="Shukla A."/>
            <person name="Tetreau G."/>
            <person name="Wang Y."/>
            <person name="Xiong G.H."/>
            <person name="Traut W."/>
            <person name="Walsh T.K."/>
            <person name="Worley K.C."/>
            <person name="Wu D."/>
            <person name="Wu W."/>
            <person name="Wu Y.Q."/>
            <person name="Zhang X."/>
            <person name="Zou Z."/>
            <person name="Zucker H."/>
            <person name="Briscoe A.D."/>
            <person name="Burmester T."/>
            <person name="Clem R.J."/>
            <person name="Feyereisen R."/>
            <person name="Grimmelikhuijzen C.J.P."/>
            <person name="Hamodrakas S.J."/>
            <person name="Hansson B.S."/>
            <person name="Huguet E."/>
            <person name="Jermiin L.S."/>
            <person name="Lan Q."/>
            <person name="Lehman H.K."/>
            <person name="Lorenzen M."/>
            <person name="Merzendorfer H."/>
            <person name="Michalopoulos I."/>
            <person name="Morton D.B."/>
            <person name="Muthukrishnan S."/>
            <person name="Oakeshott J.G."/>
            <person name="Palmer W."/>
            <person name="Park Y."/>
            <person name="Passarelli A.L."/>
            <person name="Rozas J."/>
            <person name="Schwartz L.M."/>
            <person name="Smith W."/>
            <person name="Southgate A."/>
            <person name="Vilcinskas A."/>
            <person name="Vogt R."/>
            <person name="Wang P."/>
            <person name="Werren J."/>
            <person name="Yu X.Q."/>
            <person name="Zhou J.J."/>
            <person name="Brown S.J."/>
            <person name="Scherer S.E."/>
            <person name="Richards S."/>
            <person name="Blissard G.W."/>
        </authorList>
    </citation>
    <scope>NUCLEOTIDE SEQUENCE</scope>
</reference>
<evidence type="ECO:0000256" key="1">
    <source>
        <dbReference type="ARBA" id="ARBA00004434"/>
    </source>
</evidence>
<evidence type="ECO:0000256" key="10">
    <source>
        <dbReference type="ARBA" id="ARBA00023128"/>
    </source>
</evidence>
<protein>
    <recommendedName>
        <fullName evidence="3">NADH dehydrogenase [ubiquinone] 1 beta subcomplex subunit 4</fullName>
    </recommendedName>
    <alternativeName>
        <fullName evidence="12">Complex I-B15</fullName>
    </alternativeName>
    <alternativeName>
        <fullName evidence="13">NADH-ubiquinone oxidoreductase B15 subunit</fullName>
    </alternativeName>
</protein>
<keyword evidence="6 14" id="KW-0812">Transmembrane</keyword>
<keyword evidence="11 14" id="KW-0472">Membrane</keyword>
<evidence type="ECO:0000313" key="16">
    <source>
        <dbReference type="Proteomes" id="UP000791440"/>
    </source>
</evidence>
<evidence type="ECO:0000256" key="8">
    <source>
        <dbReference type="ARBA" id="ARBA00022982"/>
    </source>
</evidence>
<reference evidence="15" key="2">
    <citation type="submission" date="2020-12" db="EMBL/GenBank/DDBJ databases">
        <authorList>
            <person name="Kanost M."/>
        </authorList>
    </citation>
    <scope>NUCLEOTIDE SEQUENCE</scope>
</reference>
<feature type="transmembrane region" description="Helical" evidence="14">
    <location>
        <begin position="73"/>
        <end position="91"/>
    </location>
</feature>
<dbReference type="Proteomes" id="UP000791440">
    <property type="component" value="Unassembled WGS sequence"/>
</dbReference>
<dbReference type="PANTHER" id="PTHR15469">
    <property type="entry name" value="NADH-UBIQUINONE OXIDOREDUCTASE B15 SUBUNIT"/>
    <property type="match status" value="1"/>
</dbReference>
<evidence type="ECO:0000313" key="15">
    <source>
        <dbReference type="EMBL" id="KAG6447865.1"/>
    </source>
</evidence>
<organism evidence="15 16">
    <name type="scientific">Manduca sexta</name>
    <name type="common">Tobacco hawkmoth</name>
    <name type="synonym">Tobacco hornworm</name>
    <dbReference type="NCBI Taxonomy" id="7130"/>
    <lineage>
        <taxon>Eukaryota</taxon>
        <taxon>Metazoa</taxon>
        <taxon>Ecdysozoa</taxon>
        <taxon>Arthropoda</taxon>
        <taxon>Hexapoda</taxon>
        <taxon>Insecta</taxon>
        <taxon>Pterygota</taxon>
        <taxon>Neoptera</taxon>
        <taxon>Endopterygota</taxon>
        <taxon>Lepidoptera</taxon>
        <taxon>Glossata</taxon>
        <taxon>Ditrysia</taxon>
        <taxon>Bombycoidea</taxon>
        <taxon>Sphingidae</taxon>
        <taxon>Sphinginae</taxon>
        <taxon>Sphingini</taxon>
        <taxon>Manduca</taxon>
    </lineage>
</organism>
<evidence type="ECO:0000256" key="6">
    <source>
        <dbReference type="ARBA" id="ARBA00022692"/>
    </source>
</evidence>
<comment type="caution">
    <text evidence="15">The sequence shown here is derived from an EMBL/GenBank/DDBJ whole genome shotgun (WGS) entry which is preliminary data.</text>
</comment>
<proteinExistence type="inferred from homology"/>
<keyword evidence="8" id="KW-0249">Electron transport</keyword>
<keyword evidence="10" id="KW-0496">Mitochondrion</keyword>
<keyword evidence="5" id="KW-0679">Respiratory chain</keyword>
<dbReference type="Pfam" id="PF07225">
    <property type="entry name" value="NDUF_B4"/>
    <property type="match status" value="1"/>
</dbReference>
<dbReference type="PANTHER" id="PTHR15469:SF0">
    <property type="entry name" value="NADH DEHYDROGENASE [UBIQUINONE] 1 BETA SUBCOMPLEX SUBUNIT 4"/>
    <property type="match status" value="1"/>
</dbReference>
<dbReference type="EMBL" id="JH668350">
    <property type="protein sequence ID" value="KAG6447865.1"/>
    <property type="molecule type" value="Genomic_DNA"/>
</dbReference>
<sequence length="116" mass="13726">MAEKYGISEAELNLIKVQAARRATMRQEFMKQKTHPWKHAAEAGYVFDPAIQKFMSMKVTQFDNFTPNKRTSLFGFGAIILPMFVYGYFVWKDRTDREKKIRSGELRYKDRMFKLA</sequence>
<evidence type="ECO:0000256" key="14">
    <source>
        <dbReference type="SAM" id="Phobius"/>
    </source>
</evidence>
<evidence type="ECO:0000256" key="13">
    <source>
        <dbReference type="ARBA" id="ARBA00030987"/>
    </source>
</evidence>
<dbReference type="AlphaFoldDB" id="A0A921YZD9"/>